<evidence type="ECO:0000313" key="2">
    <source>
        <dbReference type="Proteomes" id="UP000591131"/>
    </source>
</evidence>
<gene>
    <name evidence="1" type="ORF">FOL47_003430</name>
</gene>
<proteinExistence type="predicted"/>
<keyword evidence="2" id="KW-1185">Reference proteome</keyword>
<dbReference type="EMBL" id="JAAPAO010002053">
    <property type="protein sequence ID" value="KAF4648319.1"/>
    <property type="molecule type" value="Genomic_DNA"/>
</dbReference>
<evidence type="ECO:0008006" key="3">
    <source>
        <dbReference type="Google" id="ProtNLM"/>
    </source>
</evidence>
<accession>A0A7J6KNZ5</accession>
<protein>
    <recommendedName>
        <fullName evidence="3">MULE transposase domain-containing protein</fullName>
    </recommendedName>
</protein>
<reference evidence="1 2" key="1">
    <citation type="submission" date="2020-04" db="EMBL/GenBank/DDBJ databases">
        <title>Perkinsus chesapeaki whole genome sequence.</title>
        <authorList>
            <person name="Bogema D.R."/>
        </authorList>
    </citation>
    <scope>NUCLEOTIDE SEQUENCE [LARGE SCALE GENOMIC DNA]</scope>
    <source>
        <strain evidence="1">ATCC PRA-425</strain>
    </source>
</reference>
<sequence>MRDAFGTTWDDLVKYYTTSKVQQYLENHRKHILRRQSPSSMTFDDLLEEVRVQQFHKVSQLDIVNMGDQLRALPYNQRHSSDLIGHWYHISTQSLPDEPRKSSIIISSRGAIASLFNATDPASPLLRKGSADAAWKPWSPAGITICIDGHFRSFRSGKICVLVLSIVRIGNQSAPCIRNAACPVLVGLSLSENKEAVAHLLTAFLNLGSTFHQSPNLPIRLISDSAPAIVNGTRSVIPHIIAQRCHFHAKQRVDKAPAPSEGNKKAYKLFCKERLDFMLKCAGINMFSLYISLVLFELRQNFGVDAMRHWELSWSTMLGDL</sequence>
<dbReference type="AlphaFoldDB" id="A0A7J6KNZ5"/>
<feature type="non-terminal residue" evidence="1">
    <location>
        <position position="321"/>
    </location>
</feature>
<name>A0A7J6KNZ5_PERCH</name>
<comment type="caution">
    <text evidence="1">The sequence shown here is derived from an EMBL/GenBank/DDBJ whole genome shotgun (WGS) entry which is preliminary data.</text>
</comment>
<organism evidence="1 2">
    <name type="scientific">Perkinsus chesapeaki</name>
    <name type="common">Clam parasite</name>
    <name type="synonym">Perkinsus andrewsi</name>
    <dbReference type="NCBI Taxonomy" id="330153"/>
    <lineage>
        <taxon>Eukaryota</taxon>
        <taxon>Sar</taxon>
        <taxon>Alveolata</taxon>
        <taxon>Perkinsozoa</taxon>
        <taxon>Perkinsea</taxon>
        <taxon>Perkinsida</taxon>
        <taxon>Perkinsidae</taxon>
        <taxon>Perkinsus</taxon>
    </lineage>
</organism>
<dbReference type="Proteomes" id="UP000591131">
    <property type="component" value="Unassembled WGS sequence"/>
</dbReference>
<evidence type="ECO:0000313" key="1">
    <source>
        <dbReference type="EMBL" id="KAF4648319.1"/>
    </source>
</evidence>
<dbReference type="OrthoDB" id="10314223at2759"/>